<dbReference type="STRING" id="1117647.M5M_16725"/>
<name>K4KQC8_SIMAS</name>
<dbReference type="EMBL" id="CP003746">
    <property type="protein sequence ID" value="AFV00476.1"/>
    <property type="molecule type" value="Genomic_DNA"/>
</dbReference>
<dbReference type="RefSeq" id="WP_015048628.1">
    <property type="nucleotide sequence ID" value="NC_018868.3"/>
</dbReference>
<keyword evidence="3" id="KW-1185">Reference proteome</keyword>
<accession>K4KQC8</accession>
<proteinExistence type="predicted"/>
<evidence type="ECO:0000313" key="2">
    <source>
        <dbReference type="EMBL" id="AFV00476.1"/>
    </source>
</evidence>
<dbReference type="Proteomes" id="UP000000466">
    <property type="component" value="Chromosome"/>
</dbReference>
<dbReference type="eggNOG" id="ENOG502Z9G7">
    <property type="taxonomic scope" value="Bacteria"/>
</dbReference>
<protein>
    <submittedName>
        <fullName evidence="2">Uncharacterized protein</fullName>
    </submittedName>
</protein>
<gene>
    <name evidence="2" type="ordered locus">M5M_16725</name>
</gene>
<dbReference type="HOGENOM" id="CLU_908801_0_0_6"/>
<evidence type="ECO:0000256" key="1">
    <source>
        <dbReference type="SAM" id="SignalP"/>
    </source>
</evidence>
<feature type="chain" id="PRO_5003878531" evidence="1">
    <location>
        <begin position="30"/>
        <end position="326"/>
    </location>
</feature>
<reference evidence="2 3" key="1">
    <citation type="journal article" date="2013" name="Genome Announc.">
        <title>Complete genome sequence of Simiduia agarivorans SA1(T), a marine bacterium able to degrade a variety of polysaccharides.</title>
        <authorList>
            <person name="Lin S.Y."/>
            <person name="Shieh W.Y."/>
            <person name="Chen J.S."/>
            <person name="Tang S.L."/>
        </authorList>
    </citation>
    <scope>NUCLEOTIDE SEQUENCE [LARGE SCALE GENOMIC DNA]</scope>
    <source>
        <strain evidence="3">DSM 21679 / JCM 13881 / BCRC 17597 / SA1</strain>
    </source>
</reference>
<sequence length="326" mass="36020">MNTKQKKAALFMRLIAGAIGMGLTMPLTAAPTLNGFFDMGGEYDSNVGVKELDQLSRESDWAATASAGATLDWTISPGWTFSAGAQYDHKHYRTFSAYDQAGVRGHVDMSYRFSPLTVGLNHHAVVVQLDREPFLTLSRSGLYAGKMLTSHLYLRAQVSQQTKSIASQPARDAEGLGWALESYWFSDDASRYWTAAIAVEDEQANRHDYSNQALSVRLGWSNQFSLLNKNSQLQLQWRYLDRGYDGPGISPEVTSLGQSALNPSQAAMPTPANRSDLVQQWEAKWRLSVNDVLSLGTQLVYADHRSNLATADYTETTASVTARLSF</sequence>
<dbReference type="AlphaFoldDB" id="K4KQC8"/>
<evidence type="ECO:0000313" key="3">
    <source>
        <dbReference type="Proteomes" id="UP000000466"/>
    </source>
</evidence>
<feature type="signal peptide" evidence="1">
    <location>
        <begin position="1"/>
        <end position="29"/>
    </location>
</feature>
<dbReference type="KEGG" id="saga:M5M_16725"/>
<keyword evidence="1" id="KW-0732">Signal</keyword>
<dbReference type="OrthoDB" id="6380601at2"/>
<organism evidence="2 3">
    <name type="scientific">Simiduia agarivorans (strain DSM 21679 / JCM 13881 / BCRC 17597 / SA1)</name>
    <dbReference type="NCBI Taxonomy" id="1117647"/>
    <lineage>
        <taxon>Bacteria</taxon>
        <taxon>Pseudomonadati</taxon>
        <taxon>Pseudomonadota</taxon>
        <taxon>Gammaproteobacteria</taxon>
        <taxon>Cellvibrionales</taxon>
        <taxon>Cellvibrionaceae</taxon>
        <taxon>Simiduia</taxon>
    </lineage>
</organism>